<feature type="transmembrane region" description="Helical" evidence="1">
    <location>
        <begin position="24"/>
        <end position="43"/>
    </location>
</feature>
<reference evidence="2" key="1">
    <citation type="submission" date="2022-05" db="EMBL/GenBank/DDBJ databases">
        <title>Jatrophihabitans sp. SB3-54 whole genome sequence.</title>
        <authorList>
            <person name="Suh M.K."/>
            <person name="Eom M.K."/>
            <person name="Kim J.S."/>
            <person name="Kim H.S."/>
            <person name="Do H.E."/>
            <person name="Shin Y.K."/>
            <person name="Lee J.-S."/>
        </authorList>
    </citation>
    <scope>NUCLEOTIDE SEQUENCE</scope>
    <source>
        <strain evidence="2">SB3-54</strain>
    </source>
</reference>
<proteinExistence type="predicted"/>
<dbReference type="EMBL" id="CP097463">
    <property type="protein sequence ID" value="WAX55473.1"/>
    <property type="molecule type" value="Genomic_DNA"/>
</dbReference>
<accession>A0ABY7JT23</accession>
<keyword evidence="1" id="KW-1133">Transmembrane helix</keyword>
<dbReference type="Proteomes" id="UP001164693">
    <property type="component" value="Chromosome"/>
</dbReference>
<evidence type="ECO:0000313" key="2">
    <source>
        <dbReference type="EMBL" id="WAX55473.1"/>
    </source>
</evidence>
<keyword evidence="1" id="KW-0472">Membrane</keyword>
<dbReference type="RefSeq" id="WP_269441986.1">
    <property type="nucleotide sequence ID" value="NZ_CP097463.1"/>
</dbReference>
<organism evidence="2 3">
    <name type="scientific">Jatrophihabitans cynanchi</name>
    <dbReference type="NCBI Taxonomy" id="2944128"/>
    <lineage>
        <taxon>Bacteria</taxon>
        <taxon>Bacillati</taxon>
        <taxon>Actinomycetota</taxon>
        <taxon>Actinomycetes</taxon>
        <taxon>Jatrophihabitantales</taxon>
        <taxon>Jatrophihabitantaceae</taxon>
        <taxon>Jatrophihabitans</taxon>
    </lineage>
</organism>
<evidence type="ECO:0000256" key="1">
    <source>
        <dbReference type="SAM" id="Phobius"/>
    </source>
</evidence>
<keyword evidence="1" id="KW-0812">Transmembrane</keyword>
<dbReference type="InterPro" id="IPR011044">
    <property type="entry name" value="Quino_amine_DH_bsu"/>
</dbReference>
<keyword evidence="3" id="KW-1185">Reference proteome</keyword>
<dbReference type="SUPFAM" id="SSF50969">
    <property type="entry name" value="YVTN repeat-like/Quinoprotein amine dehydrogenase"/>
    <property type="match status" value="1"/>
</dbReference>
<protein>
    <submittedName>
        <fullName evidence="2">Uncharacterized protein</fullName>
    </submittedName>
</protein>
<gene>
    <name evidence="2" type="ORF">M6B22_13060</name>
</gene>
<name>A0ABY7JT23_9ACTN</name>
<evidence type="ECO:0000313" key="3">
    <source>
        <dbReference type="Proteomes" id="UP001164693"/>
    </source>
</evidence>
<sequence length="358" mass="37110">MFEPPRDAGDDVLEVGPRRHWPRWVPAVAAFAVAGAVMALLVGRDGGQHRAAPRPTDSARGQPVTRSIGGAANEALAVSGHYLYRFFSGALYRSDITDPLDPVPAGVTSVGGFDLTLQGVEFGLVLDPAHRQLFVISLNAAPATIVRIDLDTMAEAGRLVWPTAVAAAAVLDGHLFLAATNSVVDIPPGGTDSRPIPALLGQYSDLSADLARHRLVLFGREGKAMRVVTYRPADGRSTRAAAPFAKGWLAVAGDAIWAGGYANSGAVLARLDPSTLKPVAFSALTPQLGPGAIPVASGGRDVWVRSGSGGDGLWCVDGRTGDSLQYWQYEGAVASEVGAAYVATSSGPLPLRLGSCAG</sequence>